<dbReference type="RefSeq" id="WP_034711328.1">
    <property type="nucleotide sequence ID" value="NZ_JPRH01000004.1"/>
</dbReference>
<keyword evidence="2" id="KW-0812">Transmembrane</keyword>
<evidence type="ECO:0000259" key="3">
    <source>
        <dbReference type="Pfam" id="PF02601"/>
    </source>
</evidence>
<accession>A0A086A658</accession>
<dbReference type="STRING" id="445961.IW15_11460"/>
<dbReference type="EMBL" id="JPRH01000004">
    <property type="protein sequence ID" value="KFF12172.1"/>
    <property type="molecule type" value="Genomic_DNA"/>
</dbReference>
<sequence length="476" mass="54487">MSDNEITYPIYSPASVIGLFSNALKLPATVNLIYLKGKYSYGGGKAYGNYYYDYLYSEGDNTSIGVRISSLMRSTIINNEIYTLKGFIEKSIKNSSIELRFVVDEIIQQEEKAISEEELLRYELIQKKLEKGSKDLETVIRDKILKNEEIRIANIYGHNAIVQKDFKEGLDVSQAFFHISEYTCNITSSTSILSKLSEITALDYDIIALVRGGGDRQSLEAFNDLKLSETFIGLNTVTITAIGHTVDETLLDKLADRRFYLPHDYGAGLHSIIEKLSHEKSNSRALLIEEVKKDMVKQFLEQVTTLEKQLKNKNDEFTEAQKAFKEQAENQNKAFTDQLKLRNEEVEKLKKDLSEKHGEQLKMLSEQLAKKNDEFQKFQEASAKQAQDVQKNFQDQQKLRQEEMDKYKKEIASLHEKNIQSAVNEKTATLDAKLETYQKENTLLQQELNTHKPNYTKQIIFIILALIAGIIIAKIL</sequence>
<keyword evidence="2" id="KW-0472">Membrane</keyword>
<dbReference type="GO" id="GO:0009318">
    <property type="term" value="C:exodeoxyribonuclease VII complex"/>
    <property type="evidence" value="ECO:0007669"/>
    <property type="project" value="InterPro"/>
</dbReference>
<evidence type="ECO:0000256" key="2">
    <source>
        <dbReference type="SAM" id="Phobius"/>
    </source>
</evidence>
<comment type="caution">
    <text evidence="4">The sequence shown here is derived from an EMBL/GenBank/DDBJ whole genome shotgun (WGS) entry which is preliminary data.</text>
</comment>
<organism evidence="4 5">
    <name type="scientific">Chryseobacterium soli</name>
    <dbReference type="NCBI Taxonomy" id="445961"/>
    <lineage>
        <taxon>Bacteria</taxon>
        <taxon>Pseudomonadati</taxon>
        <taxon>Bacteroidota</taxon>
        <taxon>Flavobacteriia</taxon>
        <taxon>Flavobacteriales</taxon>
        <taxon>Weeksellaceae</taxon>
        <taxon>Chryseobacterium group</taxon>
        <taxon>Chryseobacterium</taxon>
    </lineage>
</organism>
<dbReference type="GO" id="GO:0006308">
    <property type="term" value="P:DNA catabolic process"/>
    <property type="evidence" value="ECO:0007669"/>
    <property type="project" value="InterPro"/>
</dbReference>
<dbReference type="eggNOG" id="COG1570">
    <property type="taxonomic scope" value="Bacteria"/>
</dbReference>
<protein>
    <recommendedName>
        <fullName evidence="3">Exonuclease VII large subunit C-terminal domain-containing protein</fullName>
    </recommendedName>
</protein>
<dbReference type="Proteomes" id="UP000028705">
    <property type="component" value="Unassembled WGS sequence"/>
</dbReference>
<feature type="domain" description="Exonuclease VII large subunit C-terminal" evidence="3">
    <location>
        <begin position="188"/>
        <end position="392"/>
    </location>
</feature>
<feature type="coiled-coil region" evidence="1">
    <location>
        <begin position="296"/>
        <end position="381"/>
    </location>
</feature>
<keyword evidence="5" id="KW-1185">Reference proteome</keyword>
<dbReference type="PANTHER" id="PTHR30008:SF0">
    <property type="entry name" value="EXODEOXYRIBONUCLEASE 7 LARGE SUBUNIT"/>
    <property type="match status" value="1"/>
</dbReference>
<keyword evidence="2" id="KW-1133">Transmembrane helix</keyword>
<dbReference type="GO" id="GO:0008855">
    <property type="term" value="F:exodeoxyribonuclease VII activity"/>
    <property type="evidence" value="ECO:0007669"/>
    <property type="project" value="InterPro"/>
</dbReference>
<feature type="transmembrane region" description="Helical" evidence="2">
    <location>
        <begin position="455"/>
        <end position="473"/>
    </location>
</feature>
<evidence type="ECO:0000313" key="5">
    <source>
        <dbReference type="Proteomes" id="UP000028705"/>
    </source>
</evidence>
<dbReference type="OrthoDB" id="9802795at2"/>
<reference evidence="4 5" key="1">
    <citation type="submission" date="2014-07" db="EMBL/GenBank/DDBJ databases">
        <title>Genome of Chryseobacterium soli DSM 19298.</title>
        <authorList>
            <person name="Stropko S.J."/>
            <person name="Pipes S.E."/>
            <person name="Newman J."/>
        </authorList>
    </citation>
    <scope>NUCLEOTIDE SEQUENCE [LARGE SCALE GENOMIC DNA]</scope>
    <source>
        <strain evidence="4 5">DSM 19298</strain>
    </source>
</reference>
<dbReference type="InterPro" id="IPR020579">
    <property type="entry name" value="Exonuc_VII_lsu_C"/>
</dbReference>
<name>A0A086A658_9FLAO</name>
<gene>
    <name evidence="4" type="ORF">IW15_11460</name>
</gene>
<proteinExistence type="predicted"/>
<keyword evidence="1" id="KW-0175">Coiled coil</keyword>
<dbReference type="AlphaFoldDB" id="A0A086A658"/>
<dbReference type="PANTHER" id="PTHR30008">
    <property type="entry name" value="EXODEOXYRIBONUCLEASE 7 LARGE SUBUNIT"/>
    <property type="match status" value="1"/>
</dbReference>
<dbReference type="Pfam" id="PF02601">
    <property type="entry name" value="Exonuc_VII_L"/>
    <property type="match status" value="1"/>
</dbReference>
<evidence type="ECO:0000256" key="1">
    <source>
        <dbReference type="SAM" id="Coils"/>
    </source>
</evidence>
<dbReference type="InterPro" id="IPR003753">
    <property type="entry name" value="Exonuc_VII_L"/>
</dbReference>
<evidence type="ECO:0000313" key="4">
    <source>
        <dbReference type="EMBL" id="KFF12172.1"/>
    </source>
</evidence>